<feature type="domain" description="HTH cro/C1-type" evidence="2">
    <location>
        <begin position="13"/>
        <end position="66"/>
    </location>
</feature>
<accession>A0A074M6P1</accession>
<sequence>MALDRAETTGERLRRLREESSLSLEQLAEGLLTPEMLLLIENNMGMPSKRVLTPLATRLGVTVDYFNETANKMRKRRVWEQIGNPLTIEGETALLFQHVYFPQQWLFNGNIVLADRMSAAIEKLTDHAKLLRAIGKDSYWITMYWKSIEKPHVPSLRVKGSRDKIYKHRLEVNLWKWNDFVCEALTYEDWYKSVMREVVAKLRSLA</sequence>
<keyword evidence="1" id="KW-0238">DNA-binding</keyword>
<dbReference type="GO" id="GO:0005829">
    <property type="term" value="C:cytosol"/>
    <property type="evidence" value="ECO:0007669"/>
    <property type="project" value="TreeGrafter"/>
</dbReference>
<dbReference type="SUPFAM" id="SSF47413">
    <property type="entry name" value="lambda repressor-like DNA-binding domains"/>
    <property type="match status" value="1"/>
</dbReference>
<protein>
    <recommendedName>
        <fullName evidence="2">HTH cro/C1-type domain-containing protein</fullName>
    </recommendedName>
</protein>
<evidence type="ECO:0000313" key="4">
    <source>
        <dbReference type="Proteomes" id="UP000027931"/>
    </source>
</evidence>
<dbReference type="STRING" id="1157490.EL26_19410"/>
<proteinExistence type="predicted"/>
<dbReference type="Gene3D" id="1.25.40.10">
    <property type="entry name" value="Tetratricopeptide repeat domain"/>
    <property type="match status" value="1"/>
</dbReference>
<dbReference type="InterPro" id="IPR001387">
    <property type="entry name" value="Cro/C1-type_HTH"/>
</dbReference>
<dbReference type="PANTHER" id="PTHR46797:SF1">
    <property type="entry name" value="METHYLPHOSPHONATE SYNTHASE"/>
    <property type="match status" value="1"/>
</dbReference>
<dbReference type="PROSITE" id="PS50943">
    <property type="entry name" value="HTH_CROC1"/>
    <property type="match status" value="1"/>
</dbReference>
<organism evidence="3 4">
    <name type="scientific">Tumebacillus flagellatus</name>
    <dbReference type="NCBI Taxonomy" id="1157490"/>
    <lineage>
        <taxon>Bacteria</taxon>
        <taxon>Bacillati</taxon>
        <taxon>Bacillota</taxon>
        <taxon>Bacilli</taxon>
        <taxon>Bacillales</taxon>
        <taxon>Alicyclobacillaceae</taxon>
        <taxon>Tumebacillus</taxon>
    </lineage>
</organism>
<dbReference type="Proteomes" id="UP000027931">
    <property type="component" value="Unassembled WGS sequence"/>
</dbReference>
<dbReference type="InterPro" id="IPR010982">
    <property type="entry name" value="Lambda_DNA-bd_dom_sf"/>
</dbReference>
<dbReference type="GO" id="GO:0003677">
    <property type="term" value="F:DNA binding"/>
    <property type="evidence" value="ECO:0007669"/>
    <property type="project" value="UniProtKB-KW"/>
</dbReference>
<keyword evidence="4" id="KW-1185">Reference proteome</keyword>
<dbReference type="EMBL" id="JMIR01000033">
    <property type="protein sequence ID" value="KEO81642.1"/>
    <property type="molecule type" value="Genomic_DNA"/>
</dbReference>
<dbReference type="InterPro" id="IPR011990">
    <property type="entry name" value="TPR-like_helical_dom_sf"/>
</dbReference>
<evidence type="ECO:0000256" key="1">
    <source>
        <dbReference type="ARBA" id="ARBA00023125"/>
    </source>
</evidence>
<dbReference type="PANTHER" id="PTHR46797">
    <property type="entry name" value="HTH-TYPE TRANSCRIPTIONAL REGULATOR"/>
    <property type="match status" value="1"/>
</dbReference>
<dbReference type="RefSeq" id="WP_038092419.1">
    <property type="nucleotide sequence ID" value="NZ_JMIR01000033.1"/>
</dbReference>
<evidence type="ECO:0000259" key="2">
    <source>
        <dbReference type="PROSITE" id="PS50943"/>
    </source>
</evidence>
<dbReference type="Pfam" id="PF01381">
    <property type="entry name" value="HTH_3"/>
    <property type="match status" value="1"/>
</dbReference>
<reference evidence="3 4" key="1">
    <citation type="journal article" date="2013" name="Int. J. Syst. Evol. Microbiol.">
        <title>Tumebacillus flagellatus sp. nov., an alpha-amylase/pullulanase-producing bacterium isolated from cassava wastewater.</title>
        <authorList>
            <person name="Wang Q."/>
            <person name="Xie N."/>
            <person name="Qin Y."/>
            <person name="Shen N."/>
            <person name="Zhu J."/>
            <person name="Mi H."/>
            <person name="Huang R."/>
        </authorList>
    </citation>
    <scope>NUCLEOTIDE SEQUENCE [LARGE SCALE GENOMIC DNA]</scope>
    <source>
        <strain evidence="3 4">GST4</strain>
    </source>
</reference>
<evidence type="ECO:0000313" key="3">
    <source>
        <dbReference type="EMBL" id="KEO81642.1"/>
    </source>
</evidence>
<dbReference type="OrthoDB" id="14654at186823"/>
<name>A0A074M6P1_9BACL</name>
<dbReference type="AlphaFoldDB" id="A0A074M6P1"/>
<dbReference type="SMART" id="SM00530">
    <property type="entry name" value="HTH_XRE"/>
    <property type="match status" value="1"/>
</dbReference>
<dbReference type="CDD" id="cd00093">
    <property type="entry name" value="HTH_XRE"/>
    <property type="match status" value="1"/>
</dbReference>
<comment type="caution">
    <text evidence="3">The sequence shown here is derived from an EMBL/GenBank/DDBJ whole genome shotgun (WGS) entry which is preliminary data.</text>
</comment>
<dbReference type="InterPro" id="IPR050807">
    <property type="entry name" value="TransReg_Diox_bact_type"/>
</dbReference>
<dbReference type="GO" id="GO:0003700">
    <property type="term" value="F:DNA-binding transcription factor activity"/>
    <property type="evidence" value="ECO:0007669"/>
    <property type="project" value="TreeGrafter"/>
</dbReference>
<gene>
    <name evidence="3" type="ORF">EL26_19410</name>
</gene>